<protein>
    <submittedName>
        <fullName evidence="2">Uncharacterized protein</fullName>
    </submittedName>
</protein>
<sequence length="121" mass="13600">MFTIPTFFSDIRNSSSTESSPFTNRGPDPRFLLPLLPRLIKILFYRRRQFPSLPVGKSPLEQRVTEGFLVKITSFEASTELLSSVGFKIWSPGPRATSAVLHPALIQTDNAQLISHPMQVK</sequence>
<evidence type="ECO:0000313" key="3">
    <source>
        <dbReference type="Proteomes" id="UP000324222"/>
    </source>
</evidence>
<keyword evidence="3" id="KW-1185">Reference proteome</keyword>
<reference evidence="2 3" key="1">
    <citation type="submission" date="2019-05" db="EMBL/GenBank/DDBJ databases">
        <title>Another draft genome of Portunus trituberculatus and its Hox gene families provides insights of decapod evolution.</title>
        <authorList>
            <person name="Jeong J.-H."/>
            <person name="Song I."/>
            <person name="Kim S."/>
            <person name="Choi T."/>
            <person name="Kim D."/>
            <person name="Ryu S."/>
            <person name="Kim W."/>
        </authorList>
    </citation>
    <scope>NUCLEOTIDE SEQUENCE [LARGE SCALE GENOMIC DNA]</scope>
    <source>
        <tissue evidence="2">Muscle</tissue>
    </source>
</reference>
<dbReference type="EMBL" id="VSRR010002734">
    <property type="protein sequence ID" value="MPC32980.1"/>
    <property type="molecule type" value="Genomic_DNA"/>
</dbReference>
<feature type="compositionally biased region" description="Polar residues" evidence="1">
    <location>
        <begin position="11"/>
        <end position="23"/>
    </location>
</feature>
<evidence type="ECO:0000256" key="1">
    <source>
        <dbReference type="SAM" id="MobiDB-lite"/>
    </source>
</evidence>
<dbReference type="AlphaFoldDB" id="A0A5B7EF42"/>
<proteinExistence type="predicted"/>
<name>A0A5B7EF42_PORTR</name>
<gene>
    <name evidence="2" type="ORF">E2C01_026318</name>
</gene>
<accession>A0A5B7EF42</accession>
<feature type="region of interest" description="Disordered" evidence="1">
    <location>
        <begin position="1"/>
        <end position="28"/>
    </location>
</feature>
<evidence type="ECO:0000313" key="2">
    <source>
        <dbReference type="EMBL" id="MPC32980.1"/>
    </source>
</evidence>
<dbReference type="Proteomes" id="UP000324222">
    <property type="component" value="Unassembled WGS sequence"/>
</dbReference>
<comment type="caution">
    <text evidence="2">The sequence shown here is derived from an EMBL/GenBank/DDBJ whole genome shotgun (WGS) entry which is preliminary data.</text>
</comment>
<organism evidence="2 3">
    <name type="scientific">Portunus trituberculatus</name>
    <name type="common">Swimming crab</name>
    <name type="synonym">Neptunus trituberculatus</name>
    <dbReference type="NCBI Taxonomy" id="210409"/>
    <lineage>
        <taxon>Eukaryota</taxon>
        <taxon>Metazoa</taxon>
        <taxon>Ecdysozoa</taxon>
        <taxon>Arthropoda</taxon>
        <taxon>Crustacea</taxon>
        <taxon>Multicrustacea</taxon>
        <taxon>Malacostraca</taxon>
        <taxon>Eumalacostraca</taxon>
        <taxon>Eucarida</taxon>
        <taxon>Decapoda</taxon>
        <taxon>Pleocyemata</taxon>
        <taxon>Brachyura</taxon>
        <taxon>Eubrachyura</taxon>
        <taxon>Portunoidea</taxon>
        <taxon>Portunidae</taxon>
        <taxon>Portuninae</taxon>
        <taxon>Portunus</taxon>
    </lineage>
</organism>